<evidence type="ECO:0000313" key="2">
    <source>
        <dbReference type="Proteomes" id="UP000315234"/>
    </source>
</evidence>
<comment type="caution">
    <text evidence="1">The sequence shown here is derived from an EMBL/GenBank/DDBJ whole genome shotgun (WGS) entry which is preliminary data.</text>
</comment>
<gene>
    <name evidence="1" type="ORF">Cst04h_20130</name>
</gene>
<evidence type="ECO:0000313" key="1">
    <source>
        <dbReference type="EMBL" id="GEA43843.1"/>
    </source>
</evidence>
<reference evidence="1 2" key="1">
    <citation type="submission" date="2019-06" db="EMBL/GenBank/DDBJ databases">
        <title>Draft genome sequence of Corynebacterium striatum NBRC 15291.</title>
        <authorList>
            <person name="Miura T."/>
            <person name="Furukawa M."/>
            <person name="Shimamura M."/>
            <person name="Ohyama Y."/>
            <person name="Yamazoe A."/>
            <person name="Kawasaki H."/>
        </authorList>
    </citation>
    <scope>NUCLEOTIDE SEQUENCE [LARGE SCALE GENOMIC DNA]</scope>
    <source>
        <strain evidence="1 2">NBRC 15291</strain>
    </source>
</reference>
<accession>A0ABC9ZP19</accession>
<dbReference type="AlphaFoldDB" id="A0ABC9ZP19"/>
<proteinExistence type="predicted"/>
<name>A0ABC9ZP19_CORST</name>
<dbReference type="Proteomes" id="UP000315234">
    <property type="component" value="Unassembled WGS sequence"/>
</dbReference>
<dbReference type="EMBL" id="BJLD01000002">
    <property type="protein sequence ID" value="GEA43843.1"/>
    <property type="molecule type" value="Genomic_DNA"/>
</dbReference>
<organism evidence="1 2">
    <name type="scientific">Corynebacterium striatum</name>
    <dbReference type="NCBI Taxonomy" id="43770"/>
    <lineage>
        <taxon>Bacteria</taxon>
        <taxon>Bacillati</taxon>
        <taxon>Actinomycetota</taxon>
        <taxon>Actinomycetes</taxon>
        <taxon>Mycobacteriales</taxon>
        <taxon>Corynebacteriaceae</taxon>
        <taxon>Corynebacterium</taxon>
    </lineage>
</organism>
<sequence>MQHDSDALSYGIGTCAGVEAKDTNAPRRRLLKALAHLDSRGLTRTIGAQQTQHFSTIHMEAEPVYGSLVPVGFDYVRQLESWGSIESCIHEGLV</sequence>
<protein>
    <submittedName>
        <fullName evidence="1">Uncharacterized protein</fullName>
    </submittedName>
</protein>